<proteinExistence type="inferred from homology"/>
<feature type="transmembrane region" description="Helical" evidence="6">
    <location>
        <begin position="199"/>
        <end position="221"/>
    </location>
</feature>
<protein>
    <submittedName>
        <fullName evidence="8">Transporter RarD family, DMT superfamily protein</fullName>
    </submittedName>
</protein>
<evidence type="ECO:0000313" key="8">
    <source>
        <dbReference type="EMBL" id="GHC53539.1"/>
    </source>
</evidence>
<reference evidence="8" key="1">
    <citation type="journal article" date="2014" name="Int. J. Syst. Evol. Microbiol.">
        <title>Complete genome sequence of Corynebacterium casei LMG S-19264T (=DSM 44701T), isolated from a smear-ripened cheese.</title>
        <authorList>
            <consortium name="US DOE Joint Genome Institute (JGI-PGF)"/>
            <person name="Walter F."/>
            <person name="Albersmeier A."/>
            <person name="Kalinowski J."/>
            <person name="Ruckert C."/>
        </authorList>
    </citation>
    <scope>NUCLEOTIDE SEQUENCE</scope>
    <source>
        <strain evidence="8">KCTC 23310</strain>
    </source>
</reference>
<feature type="transmembrane region" description="Helical" evidence="6">
    <location>
        <begin position="19"/>
        <end position="36"/>
    </location>
</feature>
<feature type="transmembrane region" description="Helical" evidence="6">
    <location>
        <begin position="48"/>
        <end position="66"/>
    </location>
</feature>
<name>A0A918TP42_9RHOB</name>
<keyword evidence="9" id="KW-1185">Reference proteome</keyword>
<feature type="transmembrane region" description="Helical" evidence="6">
    <location>
        <begin position="256"/>
        <end position="275"/>
    </location>
</feature>
<sequence>MSDISPEPALIGQRPLRGITLKVISVLFFIAMAALIKATRDHVPAGEAVFFRSFFAIPVIIVWLLWRRELRHGLRTDNPMGHVWRGLVGTTSMGLGFAALGYLPLPEVTAIGYAAPLLTVIFAAMFLGEQVRAFRIGAVVLGLVGVLIVLSPRLTVLQSGAADTAAAFGVSLVLGSAVFAALAQVFVRRLVLGEDTATIVFYFSLTATLLSLVTVPFGWVWPTPSEALMLICAGLLGGVGQILLTSSYREADASLVAPFEYVSMIFALGIGWTVFDEVPTMTMLGGASLVILAGILIIWRERKLGIERAKQRKAMTP</sequence>
<comment type="similarity">
    <text evidence="2">Belongs to the drug/metabolite transporter (DMT) superfamily. 10 TMS drug/metabolite exporter (DME) (TC 2.A.7.3) family.</text>
</comment>
<evidence type="ECO:0000256" key="2">
    <source>
        <dbReference type="ARBA" id="ARBA00009853"/>
    </source>
</evidence>
<dbReference type="Proteomes" id="UP000638981">
    <property type="component" value="Unassembled WGS sequence"/>
</dbReference>
<dbReference type="RefSeq" id="WP_189411046.1">
    <property type="nucleotide sequence ID" value="NZ_BMYJ01000004.1"/>
</dbReference>
<evidence type="ECO:0000256" key="5">
    <source>
        <dbReference type="ARBA" id="ARBA00023136"/>
    </source>
</evidence>
<reference evidence="8" key="2">
    <citation type="submission" date="2020-09" db="EMBL/GenBank/DDBJ databases">
        <authorList>
            <person name="Sun Q."/>
            <person name="Kim S."/>
        </authorList>
    </citation>
    <scope>NUCLEOTIDE SEQUENCE</scope>
    <source>
        <strain evidence="8">KCTC 23310</strain>
    </source>
</reference>
<evidence type="ECO:0000256" key="3">
    <source>
        <dbReference type="ARBA" id="ARBA00022692"/>
    </source>
</evidence>
<feature type="transmembrane region" description="Helical" evidence="6">
    <location>
        <begin position="227"/>
        <end position="244"/>
    </location>
</feature>
<evidence type="ECO:0000313" key="9">
    <source>
        <dbReference type="Proteomes" id="UP000638981"/>
    </source>
</evidence>
<evidence type="ECO:0000256" key="6">
    <source>
        <dbReference type="SAM" id="Phobius"/>
    </source>
</evidence>
<comment type="caution">
    <text evidence="8">The sequence shown here is derived from an EMBL/GenBank/DDBJ whole genome shotgun (WGS) entry which is preliminary data.</text>
</comment>
<feature type="transmembrane region" description="Helical" evidence="6">
    <location>
        <begin position="110"/>
        <end position="127"/>
    </location>
</feature>
<feature type="transmembrane region" description="Helical" evidence="6">
    <location>
        <begin position="86"/>
        <end position="104"/>
    </location>
</feature>
<dbReference type="PANTHER" id="PTHR22911">
    <property type="entry name" value="ACYL-MALONYL CONDENSING ENZYME-RELATED"/>
    <property type="match status" value="1"/>
</dbReference>
<dbReference type="InterPro" id="IPR037185">
    <property type="entry name" value="EmrE-like"/>
</dbReference>
<organism evidence="8 9">
    <name type="scientific">Neogemmobacter tilapiae</name>
    <dbReference type="NCBI Taxonomy" id="875041"/>
    <lineage>
        <taxon>Bacteria</taxon>
        <taxon>Pseudomonadati</taxon>
        <taxon>Pseudomonadota</taxon>
        <taxon>Alphaproteobacteria</taxon>
        <taxon>Rhodobacterales</taxon>
        <taxon>Paracoccaceae</taxon>
        <taxon>Neogemmobacter</taxon>
    </lineage>
</organism>
<dbReference type="EMBL" id="BMYJ01000004">
    <property type="protein sequence ID" value="GHC53539.1"/>
    <property type="molecule type" value="Genomic_DNA"/>
</dbReference>
<evidence type="ECO:0000256" key="4">
    <source>
        <dbReference type="ARBA" id="ARBA00022989"/>
    </source>
</evidence>
<keyword evidence="3 6" id="KW-0812">Transmembrane</keyword>
<feature type="domain" description="EamA" evidence="7">
    <location>
        <begin position="17"/>
        <end position="150"/>
    </location>
</feature>
<keyword evidence="4 6" id="KW-1133">Transmembrane helix</keyword>
<dbReference type="AlphaFoldDB" id="A0A918TP42"/>
<evidence type="ECO:0000256" key="1">
    <source>
        <dbReference type="ARBA" id="ARBA00004141"/>
    </source>
</evidence>
<feature type="domain" description="EamA" evidence="7">
    <location>
        <begin position="168"/>
        <end position="298"/>
    </location>
</feature>
<comment type="subcellular location">
    <subcellularLocation>
        <location evidence="1">Membrane</location>
        <topology evidence="1">Multi-pass membrane protein</topology>
    </subcellularLocation>
</comment>
<dbReference type="Pfam" id="PF00892">
    <property type="entry name" value="EamA"/>
    <property type="match status" value="2"/>
</dbReference>
<dbReference type="GO" id="GO:0016020">
    <property type="term" value="C:membrane"/>
    <property type="evidence" value="ECO:0007669"/>
    <property type="project" value="UniProtKB-SubCell"/>
</dbReference>
<evidence type="ECO:0000259" key="7">
    <source>
        <dbReference type="Pfam" id="PF00892"/>
    </source>
</evidence>
<feature type="transmembrane region" description="Helical" evidence="6">
    <location>
        <begin position="281"/>
        <end position="299"/>
    </location>
</feature>
<gene>
    <name evidence="8" type="ORF">GCM10007315_15310</name>
</gene>
<accession>A0A918TP42</accession>
<keyword evidence="5 6" id="KW-0472">Membrane</keyword>
<feature type="transmembrane region" description="Helical" evidence="6">
    <location>
        <begin position="134"/>
        <end position="154"/>
    </location>
</feature>
<dbReference type="SUPFAM" id="SSF103481">
    <property type="entry name" value="Multidrug resistance efflux transporter EmrE"/>
    <property type="match status" value="2"/>
</dbReference>
<dbReference type="PANTHER" id="PTHR22911:SF6">
    <property type="entry name" value="SOLUTE CARRIER FAMILY 35 MEMBER G1"/>
    <property type="match status" value="1"/>
</dbReference>
<dbReference type="InterPro" id="IPR000620">
    <property type="entry name" value="EamA_dom"/>
</dbReference>
<feature type="transmembrane region" description="Helical" evidence="6">
    <location>
        <begin position="166"/>
        <end position="187"/>
    </location>
</feature>